<proteinExistence type="inferred from homology"/>
<evidence type="ECO:0000313" key="7">
    <source>
        <dbReference type="EMBL" id="SJM91815.1"/>
    </source>
</evidence>
<evidence type="ECO:0000256" key="6">
    <source>
        <dbReference type="RuleBase" id="RU363041"/>
    </source>
</evidence>
<dbReference type="InterPro" id="IPR002781">
    <property type="entry name" value="TM_pro_TauE-like"/>
</dbReference>
<evidence type="ECO:0000313" key="8">
    <source>
        <dbReference type="Proteomes" id="UP000195667"/>
    </source>
</evidence>
<comment type="subcellular location">
    <subcellularLocation>
        <location evidence="6">Cell membrane</location>
        <topology evidence="6">Multi-pass membrane protein</topology>
    </subcellularLocation>
    <subcellularLocation>
        <location evidence="1">Membrane</location>
        <topology evidence="1">Multi-pass membrane protein</topology>
    </subcellularLocation>
</comment>
<evidence type="ECO:0000256" key="2">
    <source>
        <dbReference type="ARBA" id="ARBA00009142"/>
    </source>
</evidence>
<keyword evidence="8" id="KW-1185">Reference proteome</keyword>
<accession>A0A1R4H6C1</accession>
<sequence length="250" mass="26390">MTFDTDSLILAALITLAALLYSAVGHGGASGYLAAMSLFGLAPAIMKPTALVLNIAVASIALYKFYRSGAFSWRLFWPIALLSVPCAYLGGTISLPGHWYKPLVGLVLLYAAGRSFYCAKKYPVYHVQTVAYPILMLVGAALGLLSGLTGVGGGIFLSPLLLFFRWAEIRVISGISAAFILVNSIAGLLGVLSKTSLDVLPKALPLWALIAVLGGYIGAEYGSKRLASPTLQKLLALVLLIAGIKMIITR</sequence>
<evidence type="ECO:0000256" key="3">
    <source>
        <dbReference type="ARBA" id="ARBA00022692"/>
    </source>
</evidence>
<evidence type="ECO:0000256" key="1">
    <source>
        <dbReference type="ARBA" id="ARBA00004141"/>
    </source>
</evidence>
<dbReference type="InterPro" id="IPR051598">
    <property type="entry name" value="TSUP/Inactive_protease-like"/>
</dbReference>
<name>A0A1R4H6C1_9GAMM</name>
<keyword evidence="6" id="KW-1003">Cell membrane</keyword>
<feature type="transmembrane region" description="Helical" evidence="6">
    <location>
        <begin position="231"/>
        <end position="248"/>
    </location>
</feature>
<dbReference type="PANTHER" id="PTHR43701">
    <property type="entry name" value="MEMBRANE TRANSPORTER PROTEIN MJ0441-RELATED"/>
    <property type="match status" value="1"/>
</dbReference>
<feature type="transmembrane region" description="Helical" evidence="6">
    <location>
        <begin position="169"/>
        <end position="192"/>
    </location>
</feature>
<keyword evidence="5 6" id="KW-0472">Membrane</keyword>
<dbReference type="AlphaFoldDB" id="A0A1R4H6C1"/>
<keyword evidence="4 6" id="KW-1133">Transmembrane helix</keyword>
<evidence type="ECO:0000256" key="5">
    <source>
        <dbReference type="ARBA" id="ARBA00023136"/>
    </source>
</evidence>
<gene>
    <name evidence="7" type="ORF">CRENPOLYSF1_220005</name>
</gene>
<keyword evidence="3 6" id="KW-0812">Transmembrane</keyword>
<comment type="similarity">
    <text evidence="2 6">Belongs to the 4-toluene sulfonate uptake permease (TSUP) (TC 2.A.102) family.</text>
</comment>
<dbReference type="Proteomes" id="UP000195667">
    <property type="component" value="Unassembled WGS sequence"/>
</dbReference>
<dbReference type="Pfam" id="PF01925">
    <property type="entry name" value="TauE"/>
    <property type="match status" value="1"/>
</dbReference>
<dbReference type="RefSeq" id="WP_087143121.1">
    <property type="nucleotide sequence ID" value="NZ_FUKI01000096.1"/>
</dbReference>
<dbReference type="EMBL" id="FUKI01000096">
    <property type="protein sequence ID" value="SJM91815.1"/>
    <property type="molecule type" value="Genomic_DNA"/>
</dbReference>
<feature type="transmembrane region" description="Helical" evidence="6">
    <location>
        <begin position="129"/>
        <end position="157"/>
    </location>
</feature>
<protein>
    <recommendedName>
        <fullName evidence="6">Probable membrane transporter protein</fullName>
    </recommendedName>
</protein>
<dbReference type="PANTHER" id="PTHR43701:SF5">
    <property type="entry name" value="MEMBRANE TRANSPORTER PROTEIN-RELATED"/>
    <property type="match status" value="1"/>
</dbReference>
<dbReference type="OrthoDB" id="560496at2"/>
<dbReference type="GO" id="GO:0005886">
    <property type="term" value="C:plasma membrane"/>
    <property type="evidence" value="ECO:0007669"/>
    <property type="project" value="UniProtKB-SubCell"/>
</dbReference>
<organism evidence="7 8">
    <name type="scientific">Crenothrix polyspora</name>
    <dbReference type="NCBI Taxonomy" id="360316"/>
    <lineage>
        <taxon>Bacteria</taxon>
        <taxon>Pseudomonadati</taxon>
        <taxon>Pseudomonadota</taxon>
        <taxon>Gammaproteobacteria</taxon>
        <taxon>Methylococcales</taxon>
        <taxon>Crenotrichaceae</taxon>
        <taxon>Crenothrix</taxon>
    </lineage>
</organism>
<evidence type="ECO:0000256" key="4">
    <source>
        <dbReference type="ARBA" id="ARBA00022989"/>
    </source>
</evidence>
<feature type="transmembrane region" description="Helical" evidence="6">
    <location>
        <begin position="75"/>
        <end position="93"/>
    </location>
</feature>
<feature type="transmembrane region" description="Helical" evidence="6">
    <location>
        <begin position="41"/>
        <end position="63"/>
    </location>
</feature>
<feature type="transmembrane region" description="Helical" evidence="6">
    <location>
        <begin position="199"/>
        <end position="219"/>
    </location>
</feature>
<reference evidence="8" key="1">
    <citation type="submission" date="2017-02" db="EMBL/GenBank/DDBJ databases">
        <authorList>
            <person name="Daims H."/>
        </authorList>
    </citation>
    <scope>NUCLEOTIDE SEQUENCE [LARGE SCALE GENOMIC DNA]</scope>
</reference>